<dbReference type="SUPFAM" id="SSF50475">
    <property type="entry name" value="FMN-binding split barrel"/>
    <property type="match status" value="1"/>
</dbReference>
<sequence>MSDSRDPREEIARLGAGKYLLVTTFRRNGRAVPTPVWVVADDDALFVWTVADSGKVKRLRNRSDVLLAPCDVRGRPTGPEVPGRAELLDGAGSEHSRRLIARRYGLTGRLALWGSRLRRGRAGTVGIRIVPVPSDVTPG</sequence>
<accession>A0A7W3TGS8</accession>
<dbReference type="RefSeq" id="WP_182607617.1">
    <property type="nucleotide sequence ID" value="NZ_VKHT01000801.1"/>
</dbReference>
<reference evidence="3" key="1">
    <citation type="submission" date="2019-10" db="EMBL/GenBank/DDBJ databases">
        <title>Streptomyces sp. nov., a novel actinobacterium isolated from alkaline environment.</title>
        <authorList>
            <person name="Golinska P."/>
        </authorList>
    </citation>
    <scope>NUCLEOTIDE SEQUENCE [LARGE SCALE GENOMIC DNA]</scope>
    <source>
        <strain evidence="3">DSM 42118</strain>
    </source>
</reference>
<dbReference type="EC" id="1.-.-.-" evidence="2"/>
<dbReference type="Gene3D" id="2.30.110.10">
    <property type="entry name" value="Electron Transport, Fmn-binding Protein, Chain A"/>
    <property type="match status" value="1"/>
</dbReference>
<dbReference type="NCBIfam" id="TIGR03666">
    <property type="entry name" value="Rv2061_F420"/>
    <property type="match status" value="1"/>
</dbReference>
<dbReference type="AlphaFoldDB" id="A0A7W3TGS8"/>
<dbReference type="EMBL" id="VKHT01000801">
    <property type="protein sequence ID" value="MBB0246255.1"/>
    <property type="molecule type" value="Genomic_DNA"/>
</dbReference>
<organism evidence="2 3">
    <name type="scientific">Streptomyces alkaliphilus</name>
    <dbReference type="NCBI Taxonomy" id="1472722"/>
    <lineage>
        <taxon>Bacteria</taxon>
        <taxon>Bacillati</taxon>
        <taxon>Actinomycetota</taxon>
        <taxon>Actinomycetes</taxon>
        <taxon>Kitasatosporales</taxon>
        <taxon>Streptomycetaceae</taxon>
        <taxon>Streptomyces</taxon>
    </lineage>
</organism>
<dbReference type="Proteomes" id="UP000538929">
    <property type="component" value="Unassembled WGS sequence"/>
</dbReference>
<name>A0A7W3TGS8_9ACTN</name>
<protein>
    <submittedName>
        <fullName evidence="2">PPOX class F420-dependent oxidoreductase</fullName>
        <ecNumber evidence="2">1.-.-.-</ecNumber>
    </submittedName>
</protein>
<keyword evidence="1 2" id="KW-0560">Oxidoreductase</keyword>
<dbReference type="GO" id="GO:0070967">
    <property type="term" value="F:coenzyme F420 binding"/>
    <property type="evidence" value="ECO:0007669"/>
    <property type="project" value="TreeGrafter"/>
</dbReference>
<dbReference type="GO" id="GO:0016627">
    <property type="term" value="F:oxidoreductase activity, acting on the CH-CH group of donors"/>
    <property type="evidence" value="ECO:0007669"/>
    <property type="project" value="TreeGrafter"/>
</dbReference>
<dbReference type="PANTHER" id="PTHR35176:SF11">
    <property type="entry name" value="PYRIDOXAMINE 5'-PHOSPHATE OXIDASE FAMILY PROTEIN"/>
    <property type="match status" value="1"/>
</dbReference>
<evidence type="ECO:0000313" key="3">
    <source>
        <dbReference type="Proteomes" id="UP000538929"/>
    </source>
</evidence>
<dbReference type="GO" id="GO:0005829">
    <property type="term" value="C:cytosol"/>
    <property type="evidence" value="ECO:0007669"/>
    <property type="project" value="TreeGrafter"/>
</dbReference>
<comment type="caution">
    <text evidence="2">The sequence shown here is derived from an EMBL/GenBank/DDBJ whole genome shotgun (WGS) entry which is preliminary data.</text>
</comment>
<dbReference type="InterPro" id="IPR019965">
    <property type="entry name" value="PPOX_F420-dep_Rv2061_put"/>
</dbReference>
<dbReference type="InterPro" id="IPR012349">
    <property type="entry name" value="Split_barrel_FMN-bd"/>
</dbReference>
<evidence type="ECO:0000256" key="1">
    <source>
        <dbReference type="ARBA" id="ARBA00023002"/>
    </source>
</evidence>
<gene>
    <name evidence="2" type="ORF">FNQ90_19610</name>
</gene>
<evidence type="ECO:0000313" key="2">
    <source>
        <dbReference type="EMBL" id="MBB0246255.1"/>
    </source>
</evidence>
<proteinExistence type="predicted"/>
<dbReference type="PANTHER" id="PTHR35176">
    <property type="entry name" value="HEME OXYGENASE HI_0854-RELATED"/>
    <property type="match status" value="1"/>
</dbReference>
<dbReference type="InterPro" id="IPR052019">
    <property type="entry name" value="F420H2_bilvrd_red/Heme_oxyg"/>
</dbReference>
<keyword evidence="3" id="KW-1185">Reference proteome</keyword>